<dbReference type="Proteomes" id="UP000196694">
    <property type="component" value="Unassembled WGS sequence"/>
</dbReference>
<accession>A0A211YQS1</accession>
<comment type="caution">
    <text evidence="1">The sequence shown here is derived from an EMBL/GenBank/DDBJ whole genome shotgun (WGS) entry which is preliminary data.</text>
</comment>
<proteinExistence type="predicted"/>
<organism evidence="1 2">
    <name type="scientific">Pyrodictium delaneyi</name>
    <dbReference type="NCBI Taxonomy" id="1273541"/>
    <lineage>
        <taxon>Archaea</taxon>
        <taxon>Thermoproteota</taxon>
        <taxon>Thermoprotei</taxon>
        <taxon>Desulfurococcales</taxon>
        <taxon>Pyrodictiaceae</taxon>
        <taxon>Pyrodictium</taxon>
    </lineage>
</organism>
<dbReference type="EMBL" id="NCQP01000001">
    <property type="protein sequence ID" value="OWJ55301.1"/>
    <property type="molecule type" value="Genomic_DNA"/>
</dbReference>
<reference evidence="1 2" key="1">
    <citation type="submission" date="2017-05" db="EMBL/GenBank/DDBJ databases">
        <title>The draft genome of the hyperthermophilic archaeon 'Pyrodictium delaneyi strain Hulk', an iron and nitrate reducer, reveals the capacity for sulfate reduction.</title>
        <authorList>
            <person name="Demey L.M."/>
            <person name="Miller C."/>
            <person name="Manzella M."/>
            <person name="Reguera G."/>
            <person name="Kashefi K."/>
        </authorList>
    </citation>
    <scope>NUCLEOTIDE SEQUENCE [LARGE SCALE GENOMIC DNA]</scope>
    <source>
        <strain evidence="1 2">Hulk</strain>
    </source>
</reference>
<sequence length="81" mass="9507">MKQYTERDYIDEKLLMAVDKAAEILAEHISEWSDTIDAYWLLRRHEDEVGIPVTYDIVEQAVEKVRRTLESTDHSVSQVKV</sequence>
<gene>
    <name evidence="1" type="ORF">Pdsh_00280</name>
</gene>
<name>A0A211YQS1_9CREN</name>
<dbReference type="AlphaFoldDB" id="A0A211YQS1"/>
<protein>
    <submittedName>
        <fullName evidence="1">Uncharacterized protein</fullName>
    </submittedName>
</protein>
<evidence type="ECO:0000313" key="2">
    <source>
        <dbReference type="Proteomes" id="UP000196694"/>
    </source>
</evidence>
<evidence type="ECO:0000313" key="1">
    <source>
        <dbReference type="EMBL" id="OWJ55301.1"/>
    </source>
</evidence>
<keyword evidence="2" id="KW-1185">Reference proteome</keyword>